<evidence type="ECO:0000256" key="3">
    <source>
        <dbReference type="ARBA" id="ARBA00022989"/>
    </source>
</evidence>
<gene>
    <name evidence="6" type="ORF">CONCODRAFT_4511</name>
</gene>
<evidence type="ECO:0000313" key="7">
    <source>
        <dbReference type="Proteomes" id="UP000070444"/>
    </source>
</evidence>
<dbReference type="Proteomes" id="UP000070444">
    <property type="component" value="Unassembled WGS sequence"/>
</dbReference>
<evidence type="ECO:0000256" key="2">
    <source>
        <dbReference type="ARBA" id="ARBA00022692"/>
    </source>
</evidence>
<dbReference type="PANTHER" id="PTHR23112">
    <property type="entry name" value="G PROTEIN-COUPLED RECEPTOR 157-RELATED"/>
    <property type="match status" value="1"/>
</dbReference>
<organism evidence="6 7">
    <name type="scientific">Conidiobolus coronatus (strain ATCC 28846 / CBS 209.66 / NRRL 28638)</name>
    <name type="common">Delacroixia coronata</name>
    <dbReference type="NCBI Taxonomy" id="796925"/>
    <lineage>
        <taxon>Eukaryota</taxon>
        <taxon>Fungi</taxon>
        <taxon>Fungi incertae sedis</taxon>
        <taxon>Zoopagomycota</taxon>
        <taxon>Entomophthoromycotina</taxon>
        <taxon>Entomophthoromycetes</taxon>
        <taxon>Entomophthorales</taxon>
        <taxon>Ancylistaceae</taxon>
        <taxon>Conidiobolus</taxon>
    </lineage>
</organism>
<keyword evidence="7" id="KW-1185">Reference proteome</keyword>
<evidence type="ECO:0008006" key="8">
    <source>
        <dbReference type="Google" id="ProtNLM"/>
    </source>
</evidence>
<reference evidence="6 7" key="1">
    <citation type="journal article" date="2015" name="Genome Biol. Evol.">
        <title>Phylogenomic analyses indicate that early fungi evolved digesting cell walls of algal ancestors of land plants.</title>
        <authorList>
            <person name="Chang Y."/>
            <person name="Wang S."/>
            <person name="Sekimoto S."/>
            <person name="Aerts A.L."/>
            <person name="Choi C."/>
            <person name="Clum A."/>
            <person name="LaButti K.M."/>
            <person name="Lindquist E.A."/>
            <person name="Yee Ngan C."/>
            <person name="Ohm R.A."/>
            <person name="Salamov A.A."/>
            <person name="Grigoriev I.V."/>
            <person name="Spatafora J.W."/>
            <person name="Berbee M.L."/>
        </authorList>
    </citation>
    <scope>NUCLEOTIDE SEQUENCE [LARGE SCALE GENOMIC DNA]</scope>
    <source>
        <strain evidence="6 7">NRRL 28638</strain>
    </source>
</reference>
<dbReference type="OrthoDB" id="2282627at2759"/>
<feature type="transmembrane region" description="Helical" evidence="5">
    <location>
        <begin position="157"/>
        <end position="179"/>
    </location>
</feature>
<dbReference type="SUPFAM" id="SSF81321">
    <property type="entry name" value="Family A G protein-coupled receptor-like"/>
    <property type="match status" value="1"/>
</dbReference>
<evidence type="ECO:0000256" key="4">
    <source>
        <dbReference type="ARBA" id="ARBA00023136"/>
    </source>
</evidence>
<sequence>MAGGYGTVVLPIGMAGACAVLASIIFLGVIDRKLVNRLSIRLIFALALADLLNHVGLYVSITQANGMWNSLCYGLAGFQMFTRTFYNFTNLAICFNLFRSLILMKKSTWAYELAIWICMFIFIVPLMVGYYFLGAFQGASTKGGCNPGSSDQTSNKIFSFIAGFIILITILSGILVTIFGHRNLNSYAQSYVDNGEYKEEDKEALKKQLRKMAQLSFLYPLATCITLPCEMLFNFFNLSGKREVRLIVGMTITGGLSGLFTFIAFVIDPMVLRAFKAAFKTIKQRKSGDYDTKDKNGMELMDL</sequence>
<feature type="transmembrane region" description="Helical" evidence="5">
    <location>
        <begin position="244"/>
        <end position="267"/>
    </location>
</feature>
<feature type="transmembrane region" description="Helical" evidence="5">
    <location>
        <begin position="42"/>
        <end position="61"/>
    </location>
</feature>
<keyword evidence="4 5" id="KW-0472">Membrane</keyword>
<dbReference type="GO" id="GO:0007189">
    <property type="term" value="P:adenylate cyclase-activating G protein-coupled receptor signaling pathway"/>
    <property type="evidence" value="ECO:0007669"/>
    <property type="project" value="TreeGrafter"/>
</dbReference>
<evidence type="ECO:0000313" key="6">
    <source>
        <dbReference type="EMBL" id="KXN72649.1"/>
    </source>
</evidence>
<comment type="subcellular location">
    <subcellularLocation>
        <location evidence="1">Membrane</location>
        <topology evidence="1">Multi-pass membrane protein</topology>
    </subcellularLocation>
</comment>
<protein>
    <recommendedName>
        <fullName evidence="8">G-protein coupled receptors family 1 profile domain-containing protein</fullName>
    </recommendedName>
</protein>
<feature type="transmembrane region" description="Helical" evidence="5">
    <location>
        <begin position="110"/>
        <end position="133"/>
    </location>
</feature>
<dbReference type="EMBL" id="KQ964449">
    <property type="protein sequence ID" value="KXN72649.1"/>
    <property type="molecule type" value="Genomic_DNA"/>
</dbReference>
<evidence type="ECO:0000256" key="5">
    <source>
        <dbReference type="SAM" id="Phobius"/>
    </source>
</evidence>
<feature type="transmembrane region" description="Helical" evidence="5">
    <location>
        <begin position="217"/>
        <end position="238"/>
    </location>
</feature>
<accession>A0A137PCC1</accession>
<dbReference type="GO" id="GO:0004930">
    <property type="term" value="F:G protein-coupled receptor activity"/>
    <property type="evidence" value="ECO:0007669"/>
    <property type="project" value="TreeGrafter"/>
</dbReference>
<name>A0A137PCC1_CONC2</name>
<evidence type="ECO:0000256" key="1">
    <source>
        <dbReference type="ARBA" id="ARBA00004141"/>
    </source>
</evidence>
<dbReference type="GO" id="GO:0005886">
    <property type="term" value="C:plasma membrane"/>
    <property type="evidence" value="ECO:0007669"/>
    <property type="project" value="TreeGrafter"/>
</dbReference>
<dbReference type="Gene3D" id="1.20.1070.10">
    <property type="entry name" value="Rhodopsin 7-helix transmembrane proteins"/>
    <property type="match status" value="1"/>
</dbReference>
<keyword evidence="2 5" id="KW-0812">Transmembrane</keyword>
<keyword evidence="3 5" id="KW-1133">Transmembrane helix</keyword>
<feature type="transmembrane region" description="Helical" evidence="5">
    <location>
        <begin position="12"/>
        <end position="30"/>
    </location>
</feature>
<dbReference type="AlphaFoldDB" id="A0A137PCC1"/>
<feature type="transmembrane region" description="Helical" evidence="5">
    <location>
        <begin position="73"/>
        <end position="98"/>
    </location>
</feature>
<proteinExistence type="predicted"/>
<dbReference type="PANTHER" id="PTHR23112:SF0">
    <property type="entry name" value="TRANSMEMBRANE PROTEIN 116"/>
    <property type="match status" value="1"/>
</dbReference>